<evidence type="ECO:0000313" key="1">
    <source>
        <dbReference type="EMBL" id="KKL15133.1"/>
    </source>
</evidence>
<dbReference type="EMBL" id="LAZR01040182">
    <property type="protein sequence ID" value="KKL15133.1"/>
    <property type="molecule type" value="Genomic_DNA"/>
</dbReference>
<accession>A0A0F9DTB1</accession>
<gene>
    <name evidence="1" type="ORF">LCGC14_2508670</name>
</gene>
<dbReference type="AlphaFoldDB" id="A0A0F9DTB1"/>
<organism evidence="1">
    <name type="scientific">marine sediment metagenome</name>
    <dbReference type="NCBI Taxonomy" id="412755"/>
    <lineage>
        <taxon>unclassified sequences</taxon>
        <taxon>metagenomes</taxon>
        <taxon>ecological metagenomes</taxon>
    </lineage>
</organism>
<reference evidence="1" key="1">
    <citation type="journal article" date="2015" name="Nature">
        <title>Complex archaea that bridge the gap between prokaryotes and eukaryotes.</title>
        <authorList>
            <person name="Spang A."/>
            <person name="Saw J.H."/>
            <person name="Jorgensen S.L."/>
            <person name="Zaremba-Niedzwiedzka K."/>
            <person name="Martijn J."/>
            <person name="Lind A.E."/>
            <person name="van Eijk R."/>
            <person name="Schleper C."/>
            <person name="Guy L."/>
            <person name="Ettema T.J."/>
        </authorList>
    </citation>
    <scope>NUCLEOTIDE SEQUENCE</scope>
</reference>
<name>A0A0F9DTB1_9ZZZZ</name>
<sequence length="44" mass="5400">MELSRRAREPKRNKGRFGTAIIMKEIDFLPEWYKSGRRQQISYR</sequence>
<protein>
    <submittedName>
        <fullName evidence="1">Uncharacterized protein</fullName>
    </submittedName>
</protein>
<proteinExistence type="predicted"/>
<comment type="caution">
    <text evidence="1">The sequence shown here is derived from an EMBL/GenBank/DDBJ whole genome shotgun (WGS) entry which is preliminary data.</text>
</comment>
<feature type="non-terminal residue" evidence="1">
    <location>
        <position position="44"/>
    </location>
</feature>